<sequence>MKKTNSFLVLVTGRGDDQRSSSITAPHLLLLPMFHHHPTPAVSKELLSPVTGSSLLPRPLSDILIPQRHESPTRVSPVSNNHGVEVWCGYSRITVTINQDRLNFRSSAAHFRLGTCPASRVDGSVVYFHYDLNECGSLLSVVKGKLLYANEVLYRPERHVAVLRAMPLKLAVQCVYDRFHYSYKIGYFPEFRPQSYRKTMVKKQLFSVSVRDANWQELGVNESFILGEPMYFEVATETISKDKSVYVEACHVTASKDSNSTQRYDVISNFGCMVDSKRTGSRSRYVSRQMNVLRFSLDAFSFAEAASERFYLHCTVLVGNVTASATAKSCTYSESEHRWAELNGHTSVCTCCDSECRLSGFNLWSSVQQMVVSSKPWSLIHDKVFPEASEELNTVSGSILLHHLHQHGEGEGEGESEHEEVLEHEGEEEVSEYEGEEESEHEGVSEYEGEESEQEEEELCVGEGLEEEVVMGIGESVGDDEMMKKDKDINADEVQTEEKVMQKNLTNFTVKFSEGIWEDEEMLKRNTSVYVSAAETSERRFLS</sequence>
<proteinExistence type="predicted"/>
<dbReference type="InterPro" id="IPR001507">
    <property type="entry name" value="ZP_dom"/>
</dbReference>
<dbReference type="GO" id="GO:0032190">
    <property type="term" value="F:acrosin binding"/>
    <property type="evidence" value="ECO:0007669"/>
    <property type="project" value="TreeGrafter"/>
</dbReference>
<evidence type="ECO:0000313" key="4">
    <source>
        <dbReference type="EMBL" id="KAK2815346.1"/>
    </source>
</evidence>
<evidence type="ECO:0000256" key="2">
    <source>
        <dbReference type="SAM" id="MobiDB-lite"/>
    </source>
</evidence>
<dbReference type="Pfam" id="PF00100">
    <property type="entry name" value="Zona_pellucida"/>
    <property type="match status" value="1"/>
</dbReference>
<keyword evidence="1" id="KW-1015">Disulfide bond</keyword>
<feature type="compositionally biased region" description="Acidic residues" evidence="2">
    <location>
        <begin position="425"/>
        <end position="461"/>
    </location>
</feature>
<name>A0AA88IMP2_TACVA</name>
<dbReference type="EMBL" id="JAVHJS010000026">
    <property type="protein sequence ID" value="KAK2815346.1"/>
    <property type="molecule type" value="Genomic_DNA"/>
</dbReference>
<comment type="caution">
    <text evidence="4">The sequence shown here is derived from an EMBL/GenBank/DDBJ whole genome shotgun (WGS) entry which is preliminary data.</text>
</comment>
<feature type="region of interest" description="Disordered" evidence="2">
    <location>
        <begin position="406"/>
        <end position="461"/>
    </location>
</feature>
<dbReference type="PANTHER" id="PTHR11576:SF15">
    <property type="entry name" value="ZONA PELLUCIDA SPERM-BINDING PROTEIN 3-LIKE"/>
    <property type="match status" value="1"/>
</dbReference>
<organism evidence="4 5">
    <name type="scientific">Tachysurus vachellii</name>
    <name type="common">Darkbarbel catfish</name>
    <name type="synonym">Pelteobagrus vachellii</name>
    <dbReference type="NCBI Taxonomy" id="175792"/>
    <lineage>
        <taxon>Eukaryota</taxon>
        <taxon>Metazoa</taxon>
        <taxon>Chordata</taxon>
        <taxon>Craniata</taxon>
        <taxon>Vertebrata</taxon>
        <taxon>Euteleostomi</taxon>
        <taxon>Actinopterygii</taxon>
        <taxon>Neopterygii</taxon>
        <taxon>Teleostei</taxon>
        <taxon>Ostariophysi</taxon>
        <taxon>Siluriformes</taxon>
        <taxon>Bagridae</taxon>
        <taxon>Tachysurus</taxon>
    </lineage>
</organism>
<dbReference type="PANTHER" id="PTHR11576">
    <property type="entry name" value="ZONA PELLUCIDA SPERM-BINDING PROTEIN 3"/>
    <property type="match status" value="1"/>
</dbReference>
<dbReference type="GO" id="GO:0035803">
    <property type="term" value="P:egg coat formation"/>
    <property type="evidence" value="ECO:0007669"/>
    <property type="project" value="TreeGrafter"/>
</dbReference>
<dbReference type="InterPro" id="IPR055355">
    <property type="entry name" value="ZP-C"/>
</dbReference>
<dbReference type="Proteomes" id="UP001187315">
    <property type="component" value="Unassembled WGS sequence"/>
</dbReference>
<evidence type="ECO:0000313" key="5">
    <source>
        <dbReference type="Proteomes" id="UP001187315"/>
    </source>
</evidence>
<evidence type="ECO:0000259" key="3">
    <source>
        <dbReference type="PROSITE" id="PS51034"/>
    </source>
</evidence>
<accession>A0AA88IMP2</accession>
<dbReference type="InterPro" id="IPR042235">
    <property type="entry name" value="ZP-C_dom"/>
</dbReference>
<dbReference type="InterPro" id="IPR055356">
    <property type="entry name" value="ZP-N"/>
</dbReference>
<reference evidence="4" key="1">
    <citation type="submission" date="2023-08" db="EMBL/GenBank/DDBJ databases">
        <title>Pelteobagrus vachellii genome.</title>
        <authorList>
            <person name="Liu H."/>
        </authorList>
    </citation>
    <scope>NUCLEOTIDE SEQUENCE</scope>
    <source>
        <strain evidence="4">PRFRI_2022a</strain>
        <tissue evidence="4">Muscle</tissue>
    </source>
</reference>
<feature type="domain" description="ZP" evidence="3">
    <location>
        <begin position="87"/>
        <end position="337"/>
    </location>
</feature>
<dbReference type="FunFam" id="2.60.40.4100:FF:000002">
    <property type="entry name" value="Zona pellucida sperm-binding protein 3"/>
    <property type="match status" value="1"/>
</dbReference>
<dbReference type="Gene3D" id="2.60.40.4100">
    <property type="entry name" value="Zona pellucida, ZP-C domain"/>
    <property type="match status" value="1"/>
</dbReference>
<evidence type="ECO:0000256" key="1">
    <source>
        <dbReference type="ARBA" id="ARBA00023157"/>
    </source>
</evidence>
<gene>
    <name evidence="4" type="ORF">Q7C36_023612</name>
</gene>
<dbReference type="GO" id="GO:0031012">
    <property type="term" value="C:extracellular matrix"/>
    <property type="evidence" value="ECO:0007669"/>
    <property type="project" value="TreeGrafter"/>
</dbReference>
<dbReference type="SMART" id="SM00241">
    <property type="entry name" value="ZP"/>
    <property type="match status" value="1"/>
</dbReference>
<dbReference type="Pfam" id="PF23344">
    <property type="entry name" value="ZP-N"/>
    <property type="match status" value="1"/>
</dbReference>
<dbReference type="AlphaFoldDB" id="A0AA88IMP2"/>
<dbReference type="Gene3D" id="2.60.40.3210">
    <property type="entry name" value="Zona pellucida, ZP-N domain"/>
    <property type="match status" value="1"/>
</dbReference>
<dbReference type="GO" id="GO:2000344">
    <property type="term" value="P:positive regulation of acrosome reaction"/>
    <property type="evidence" value="ECO:0007669"/>
    <property type="project" value="TreeGrafter"/>
</dbReference>
<dbReference type="GO" id="GO:0007339">
    <property type="term" value="P:binding of sperm to zona pellucida"/>
    <property type="evidence" value="ECO:0007669"/>
    <property type="project" value="TreeGrafter"/>
</dbReference>
<dbReference type="PROSITE" id="PS51034">
    <property type="entry name" value="ZP_2"/>
    <property type="match status" value="1"/>
</dbReference>
<protein>
    <recommendedName>
        <fullName evidence="3">ZP domain-containing protein</fullName>
    </recommendedName>
</protein>
<keyword evidence="5" id="KW-1185">Reference proteome</keyword>